<evidence type="ECO:0000259" key="3">
    <source>
        <dbReference type="Pfam" id="PF13649"/>
    </source>
</evidence>
<dbReference type="PANTHER" id="PTHR43861:SF1">
    <property type="entry name" value="TRANS-ACONITATE 2-METHYLTRANSFERASE"/>
    <property type="match status" value="1"/>
</dbReference>
<dbReference type="Gene3D" id="3.40.50.150">
    <property type="entry name" value="Vaccinia Virus protein VP39"/>
    <property type="match status" value="1"/>
</dbReference>
<gene>
    <name evidence="4" type="ORF">ER308_10235</name>
</gene>
<dbReference type="SUPFAM" id="SSF53335">
    <property type="entry name" value="S-adenosyl-L-methionine-dependent methyltransferases"/>
    <property type="match status" value="1"/>
</dbReference>
<evidence type="ECO:0000256" key="1">
    <source>
        <dbReference type="ARBA" id="ARBA00022603"/>
    </source>
</evidence>
<dbReference type="RefSeq" id="WP_131154896.1">
    <property type="nucleotide sequence ID" value="NZ_CP036402.1"/>
</dbReference>
<feature type="domain" description="Methyltransferase" evidence="3">
    <location>
        <begin position="47"/>
        <end position="134"/>
    </location>
</feature>
<dbReference type="Proteomes" id="UP000291469">
    <property type="component" value="Chromosome"/>
</dbReference>
<sequence>MDEELVHATVRAYDATADRYRQRWHGTDPLVGAKRAFLELLPADARVLDVGCGTGRDLAWFVGAGLAAVGVDRSTGMLATPEVRGRAAAADMRQIPLPDGSLDGWWAAASLLHLDRRGLHAALEELHRLTRPAGVGFACVKRGDGEAWEPTSDSELRYFRYWQPTELDDELTAAGWHVERAWISEDTLGRQPWISRFVRRRCAAAFPDPTREREAAP</sequence>
<proteinExistence type="predicted"/>
<dbReference type="OrthoDB" id="189743at2"/>
<dbReference type="AlphaFoldDB" id="A0A411YFE7"/>
<name>A0A411YFE7_9ACTN</name>
<keyword evidence="2 4" id="KW-0808">Transferase</keyword>
<dbReference type="Pfam" id="PF13649">
    <property type="entry name" value="Methyltransf_25"/>
    <property type="match status" value="1"/>
</dbReference>
<dbReference type="PANTHER" id="PTHR43861">
    <property type="entry name" value="TRANS-ACONITATE 2-METHYLTRANSFERASE-RELATED"/>
    <property type="match status" value="1"/>
</dbReference>
<keyword evidence="5" id="KW-1185">Reference proteome</keyword>
<dbReference type="CDD" id="cd02440">
    <property type="entry name" value="AdoMet_MTases"/>
    <property type="match status" value="1"/>
</dbReference>
<dbReference type="GO" id="GO:0032259">
    <property type="term" value="P:methylation"/>
    <property type="evidence" value="ECO:0007669"/>
    <property type="project" value="UniProtKB-KW"/>
</dbReference>
<evidence type="ECO:0000313" key="5">
    <source>
        <dbReference type="Proteomes" id="UP000291469"/>
    </source>
</evidence>
<reference evidence="4 5" key="1">
    <citation type="submission" date="2019-01" db="EMBL/GenBank/DDBJ databases">
        <title>Egibacter rhizosphaerae EGI 80759T.</title>
        <authorList>
            <person name="Chen D.-D."/>
            <person name="Tian Y."/>
            <person name="Jiao J.-Y."/>
            <person name="Zhang X.-T."/>
            <person name="Zhang Y.-G."/>
            <person name="Zhang Y."/>
            <person name="Xiao M."/>
            <person name="Shu W.-S."/>
            <person name="Li W.-J."/>
        </authorList>
    </citation>
    <scope>NUCLEOTIDE SEQUENCE [LARGE SCALE GENOMIC DNA]</scope>
    <source>
        <strain evidence="4 5">EGI 80759</strain>
    </source>
</reference>
<dbReference type="InterPro" id="IPR041698">
    <property type="entry name" value="Methyltransf_25"/>
</dbReference>
<accession>A0A411YFE7</accession>
<dbReference type="EMBL" id="CP036402">
    <property type="protein sequence ID" value="QBI19899.1"/>
    <property type="molecule type" value="Genomic_DNA"/>
</dbReference>
<dbReference type="InterPro" id="IPR029063">
    <property type="entry name" value="SAM-dependent_MTases_sf"/>
</dbReference>
<protein>
    <submittedName>
        <fullName evidence="4">Class I SAM-dependent methyltransferase</fullName>
    </submittedName>
</protein>
<dbReference type="KEGG" id="erz:ER308_10235"/>
<dbReference type="GO" id="GO:0008757">
    <property type="term" value="F:S-adenosylmethionine-dependent methyltransferase activity"/>
    <property type="evidence" value="ECO:0007669"/>
    <property type="project" value="InterPro"/>
</dbReference>
<keyword evidence="1 4" id="KW-0489">Methyltransferase</keyword>
<evidence type="ECO:0000256" key="2">
    <source>
        <dbReference type="ARBA" id="ARBA00022679"/>
    </source>
</evidence>
<organism evidence="4 5">
    <name type="scientific">Egibacter rhizosphaerae</name>
    <dbReference type="NCBI Taxonomy" id="1670831"/>
    <lineage>
        <taxon>Bacteria</taxon>
        <taxon>Bacillati</taxon>
        <taxon>Actinomycetota</taxon>
        <taxon>Nitriliruptoria</taxon>
        <taxon>Egibacterales</taxon>
        <taxon>Egibacteraceae</taxon>
        <taxon>Egibacter</taxon>
    </lineage>
</organism>
<evidence type="ECO:0000313" key="4">
    <source>
        <dbReference type="EMBL" id="QBI19899.1"/>
    </source>
</evidence>